<sequence length="59" mass="6728">MKVKALIDCVGLGYALKKGDEVDIKKELAEKLIAFNYVEKCEEVKQEGKKRKPKEKSDD</sequence>
<reference evidence="1 2" key="1">
    <citation type="journal article" date="2023" name="Antonie Van Leeuwenhoek">
        <title>Unveiling the genomic potential of a novel thermostable glycoside hydrolases producing Neobacillus sedimentimangrovi UE25.</title>
        <authorList>
            <person name="Ejaz U."/>
            <person name="Saleem F."/>
            <person name="Rashid R."/>
            <person name="Hasan K.A."/>
            <person name="Syed M.N."/>
            <person name="Sohail M."/>
        </authorList>
    </citation>
    <scope>NUCLEOTIDE SEQUENCE [LARGE SCALE GENOMIC DNA]</scope>
    <source>
        <strain evidence="1 2">UE25</strain>
    </source>
</reference>
<proteinExistence type="predicted"/>
<keyword evidence="2" id="KW-1185">Reference proteome</keyword>
<dbReference type="Proteomes" id="UP001162836">
    <property type="component" value="Unassembled WGS sequence"/>
</dbReference>
<comment type="caution">
    <text evidence="1">The sequence shown here is derived from an EMBL/GenBank/DDBJ whole genome shotgun (WGS) entry which is preliminary data.</text>
</comment>
<gene>
    <name evidence="1" type="ORF">LRS37_04620</name>
</gene>
<protein>
    <submittedName>
        <fullName evidence="1">Uncharacterized protein</fullName>
    </submittedName>
</protein>
<dbReference type="EMBL" id="JAJODE010000008">
    <property type="protein sequence ID" value="MCD4838165.1"/>
    <property type="molecule type" value="Genomic_DNA"/>
</dbReference>
<evidence type="ECO:0000313" key="2">
    <source>
        <dbReference type="Proteomes" id="UP001162836"/>
    </source>
</evidence>
<accession>A0ABS8QH90</accession>
<organism evidence="1 2">
    <name type="scientific">Neobacillus sedimentimangrovi</name>
    <dbReference type="NCBI Taxonomy" id="2699460"/>
    <lineage>
        <taxon>Bacteria</taxon>
        <taxon>Bacillati</taxon>
        <taxon>Bacillota</taxon>
        <taxon>Bacilli</taxon>
        <taxon>Bacillales</taxon>
        <taxon>Bacillaceae</taxon>
        <taxon>Neobacillus</taxon>
    </lineage>
</organism>
<name>A0ABS8QH90_9BACI</name>
<dbReference type="RefSeq" id="WP_231314365.1">
    <property type="nucleotide sequence ID" value="NZ_JAJODE010000008.1"/>
</dbReference>
<evidence type="ECO:0000313" key="1">
    <source>
        <dbReference type="EMBL" id="MCD4838165.1"/>
    </source>
</evidence>